<protein>
    <recommendedName>
        <fullName evidence="5">Apple domain-containing protein</fullName>
    </recommendedName>
</protein>
<dbReference type="Proteomes" id="UP001221413">
    <property type="component" value="Unassembled WGS sequence"/>
</dbReference>
<comment type="caution">
    <text evidence="3">The sequence shown here is derived from an EMBL/GenBank/DDBJ whole genome shotgun (WGS) entry which is preliminary data.</text>
</comment>
<accession>A0AAD6NHB8</accession>
<organism evidence="3 4">
    <name type="scientific">Drechslerella dactyloides</name>
    <name type="common">Nematode-trapping fungus</name>
    <name type="synonym">Arthrobotrys dactyloides</name>
    <dbReference type="NCBI Taxonomy" id="74499"/>
    <lineage>
        <taxon>Eukaryota</taxon>
        <taxon>Fungi</taxon>
        <taxon>Dikarya</taxon>
        <taxon>Ascomycota</taxon>
        <taxon>Pezizomycotina</taxon>
        <taxon>Orbiliomycetes</taxon>
        <taxon>Orbiliales</taxon>
        <taxon>Orbiliaceae</taxon>
        <taxon>Drechslerella</taxon>
    </lineage>
</organism>
<feature type="chain" id="PRO_5042192859" description="Apple domain-containing protein" evidence="2">
    <location>
        <begin position="25"/>
        <end position="354"/>
    </location>
</feature>
<sequence>MGKISTIIPIGGLTLLLAAGSAWAAPAEAALVGRGLLVKRALEQFTQKIGPNHNQIIDPNGNPNVISGDNTPQNAPVTEEDCAAQCLAQTGPPKCESFQTYRRRLVVTIPGFGQQTIDTKYFCVLYSTAITGPSDASISQSPLPGPFSPTYKYDQSNGWTLTPVVPPVNPNYDEVKCLADGMTFTPRKYSDGAKPDIGLKNANTKDECLAKCDEVTNSNRATAISGNKNFWYACNGVVFGYNDMAQTEPFCFLYYINWDQTETGQIYTISKPPKKNVCFYNKNPAIGDLEEDEKSFENLERAMTREREDMHKERGEDLKRREEEEEERKKFQEEKEIFRAEREKFETKQKALGK</sequence>
<keyword evidence="4" id="KW-1185">Reference proteome</keyword>
<evidence type="ECO:0000313" key="4">
    <source>
        <dbReference type="Proteomes" id="UP001221413"/>
    </source>
</evidence>
<feature type="signal peptide" evidence="2">
    <location>
        <begin position="1"/>
        <end position="24"/>
    </location>
</feature>
<reference evidence="3" key="1">
    <citation type="submission" date="2023-01" db="EMBL/GenBank/DDBJ databases">
        <title>The chitinases involved in constricting ring structure development in the nematode-trapping fungus Drechslerella dactyloides.</title>
        <authorList>
            <person name="Wang R."/>
            <person name="Zhang L."/>
            <person name="Tang P."/>
            <person name="Li S."/>
            <person name="Liang L."/>
        </authorList>
    </citation>
    <scope>NUCLEOTIDE SEQUENCE</scope>
    <source>
        <strain evidence="3">YMF1.00031</strain>
    </source>
</reference>
<dbReference type="AlphaFoldDB" id="A0AAD6NHB8"/>
<evidence type="ECO:0000256" key="1">
    <source>
        <dbReference type="SAM" id="MobiDB-lite"/>
    </source>
</evidence>
<evidence type="ECO:0000256" key="2">
    <source>
        <dbReference type="SAM" id="SignalP"/>
    </source>
</evidence>
<keyword evidence="2" id="KW-0732">Signal</keyword>
<evidence type="ECO:0008006" key="5">
    <source>
        <dbReference type="Google" id="ProtNLM"/>
    </source>
</evidence>
<proteinExistence type="predicted"/>
<evidence type="ECO:0000313" key="3">
    <source>
        <dbReference type="EMBL" id="KAJ6256628.1"/>
    </source>
</evidence>
<dbReference type="EMBL" id="JAQGDS010000012">
    <property type="protein sequence ID" value="KAJ6256628.1"/>
    <property type="molecule type" value="Genomic_DNA"/>
</dbReference>
<feature type="region of interest" description="Disordered" evidence="1">
    <location>
        <begin position="301"/>
        <end position="333"/>
    </location>
</feature>
<gene>
    <name evidence="3" type="ORF">Dda_8493</name>
</gene>
<name>A0AAD6NHB8_DREDA</name>